<keyword evidence="4" id="KW-1185">Reference proteome</keyword>
<feature type="compositionally biased region" description="Basic and acidic residues" evidence="1">
    <location>
        <begin position="226"/>
        <end position="238"/>
    </location>
</feature>
<feature type="compositionally biased region" description="Basic and acidic residues" evidence="1">
    <location>
        <begin position="287"/>
        <end position="309"/>
    </location>
</feature>
<feature type="compositionally biased region" description="Basic and acidic residues" evidence="1">
    <location>
        <begin position="161"/>
        <end position="187"/>
    </location>
</feature>
<evidence type="ECO:0000256" key="2">
    <source>
        <dbReference type="SAM" id="Phobius"/>
    </source>
</evidence>
<feature type="compositionally biased region" description="Basic residues" evidence="1">
    <location>
        <begin position="200"/>
        <end position="213"/>
    </location>
</feature>
<comment type="caution">
    <text evidence="3">The sequence shown here is derived from an EMBL/GenBank/DDBJ whole genome shotgun (WGS) entry which is preliminary data.</text>
</comment>
<feature type="compositionally biased region" description="Basic and acidic residues" evidence="1">
    <location>
        <begin position="112"/>
        <end position="122"/>
    </location>
</feature>
<accession>A0ABT4MYY7</accession>
<feature type="transmembrane region" description="Helical" evidence="2">
    <location>
        <begin position="454"/>
        <end position="478"/>
    </location>
</feature>
<dbReference type="RefSeq" id="WP_301572795.1">
    <property type="nucleotide sequence ID" value="NZ_JAPWIE010000005.1"/>
</dbReference>
<organism evidence="3 4">
    <name type="scientific">Gordonia rubripertincta</name>
    <name type="common">Rhodococcus corallinus</name>
    <dbReference type="NCBI Taxonomy" id="36822"/>
    <lineage>
        <taxon>Bacteria</taxon>
        <taxon>Bacillati</taxon>
        <taxon>Actinomycetota</taxon>
        <taxon>Actinomycetes</taxon>
        <taxon>Mycobacteriales</taxon>
        <taxon>Gordoniaceae</taxon>
        <taxon>Gordonia</taxon>
    </lineage>
</organism>
<feature type="compositionally biased region" description="Polar residues" evidence="1">
    <location>
        <begin position="141"/>
        <end position="153"/>
    </location>
</feature>
<keyword evidence="2" id="KW-0812">Transmembrane</keyword>
<keyword evidence="2" id="KW-0472">Membrane</keyword>
<keyword evidence="2" id="KW-1133">Transmembrane helix</keyword>
<protein>
    <recommendedName>
        <fullName evidence="5">Transmembrane protein</fullName>
    </recommendedName>
</protein>
<feature type="transmembrane region" description="Helical" evidence="2">
    <location>
        <begin position="425"/>
        <end position="447"/>
    </location>
</feature>
<feature type="compositionally biased region" description="Polar residues" evidence="1">
    <location>
        <begin position="123"/>
        <end position="133"/>
    </location>
</feature>
<feature type="compositionally biased region" description="Pro residues" evidence="1">
    <location>
        <begin position="248"/>
        <end position="266"/>
    </location>
</feature>
<evidence type="ECO:0008006" key="5">
    <source>
        <dbReference type="Google" id="ProtNLM"/>
    </source>
</evidence>
<feature type="region of interest" description="Disordered" evidence="1">
    <location>
        <begin position="27"/>
        <end position="390"/>
    </location>
</feature>
<dbReference type="EMBL" id="JAPWIE010000005">
    <property type="protein sequence ID" value="MCZ4551935.1"/>
    <property type="molecule type" value="Genomic_DNA"/>
</dbReference>
<proteinExistence type="predicted"/>
<evidence type="ECO:0000313" key="4">
    <source>
        <dbReference type="Proteomes" id="UP001067235"/>
    </source>
</evidence>
<reference evidence="3" key="1">
    <citation type="submission" date="2022-12" db="EMBL/GenBank/DDBJ databases">
        <authorList>
            <person name="Krivoruchko A.V."/>
            <person name="Elkin A."/>
        </authorList>
    </citation>
    <scope>NUCLEOTIDE SEQUENCE</scope>
    <source>
        <strain evidence="3">IEGM 1388</strain>
    </source>
</reference>
<dbReference type="Proteomes" id="UP001067235">
    <property type="component" value="Unassembled WGS sequence"/>
</dbReference>
<feature type="compositionally biased region" description="Low complexity" evidence="1">
    <location>
        <begin position="214"/>
        <end position="225"/>
    </location>
</feature>
<evidence type="ECO:0000313" key="3">
    <source>
        <dbReference type="EMBL" id="MCZ4551935.1"/>
    </source>
</evidence>
<sequence>MARGSDPDSRPISVAELLARAKEAGATDVAEAAANSPAATGRRHRGGKDGISVAELTGEIPRIAESTTPPPTRDFNAAEVSERAEETAPEADAAETKPAPAVSADSTEQDEASSHPESEKTEPQVTGPSVADTSDQHSDSETTGVISSVQAYSQVDDEDPNRDRQDDHRVLSAAERDREFEAYRNFEDVDATPSPTGEPKKKRGILGFGRKKATAAAPSAPASPRTSRDQADDTDHEVTQLIPTVTSTPPPYPPVFATDGPPPPVPAESAQPAQSPAPGVAQADTGRYLRFDVDDDATSRVDTTKRSSPEESNAEESNAAPAQADTRGFGAFASGSPVDETPIEDPATPQTPGDDANADADAVRTRLTGSAAAQDHPPAGEPAHDEAAPTEKSPSVQWLLLIGQVLAGLAVGVALFWGFTELWRWNVYFALILAVAVIFGLVTLVHVVRRSQDLISTLLALGVGLLVTIGPLVLLLVAGD</sequence>
<name>A0ABT4MYY7_GORRU</name>
<evidence type="ECO:0000256" key="1">
    <source>
        <dbReference type="SAM" id="MobiDB-lite"/>
    </source>
</evidence>
<feature type="compositionally biased region" description="Low complexity" evidence="1">
    <location>
        <begin position="267"/>
        <end position="283"/>
    </location>
</feature>
<gene>
    <name evidence="3" type="ORF">O4213_18235</name>
</gene>
<feature type="transmembrane region" description="Helical" evidence="2">
    <location>
        <begin position="398"/>
        <end position="419"/>
    </location>
</feature>